<dbReference type="InterPro" id="IPR023157">
    <property type="entry name" value="AGR-C-984p-like_sf"/>
</dbReference>
<proteinExistence type="predicted"/>
<dbReference type="RefSeq" id="WP_377360784.1">
    <property type="nucleotide sequence ID" value="NZ_JBHTCM010000028.1"/>
</dbReference>
<accession>A0ABW2KYT6</accession>
<dbReference type="InterPro" id="IPR010626">
    <property type="entry name" value="DUF1217"/>
</dbReference>
<name>A0ABW2KYT6_9PROT</name>
<keyword evidence="2" id="KW-1185">Reference proteome</keyword>
<dbReference type="Gene3D" id="1.10.3700.10">
    <property type="entry name" value="AGR C 984p-like"/>
    <property type="match status" value="2"/>
</dbReference>
<dbReference type="SUPFAM" id="SSF158837">
    <property type="entry name" value="AGR C 984p-like"/>
    <property type="match status" value="2"/>
</dbReference>
<evidence type="ECO:0000313" key="1">
    <source>
        <dbReference type="EMBL" id="MFC7335251.1"/>
    </source>
</evidence>
<evidence type="ECO:0000313" key="2">
    <source>
        <dbReference type="Proteomes" id="UP001596456"/>
    </source>
</evidence>
<gene>
    <name evidence="1" type="ORF">ACFQPS_18940</name>
</gene>
<dbReference type="Proteomes" id="UP001596456">
    <property type="component" value="Unassembled WGS sequence"/>
</dbReference>
<reference evidence="2" key="1">
    <citation type="journal article" date="2019" name="Int. J. Syst. Evol. Microbiol.">
        <title>The Global Catalogue of Microorganisms (GCM) 10K type strain sequencing project: providing services to taxonomists for standard genome sequencing and annotation.</title>
        <authorList>
            <consortium name="The Broad Institute Genomics Platform"/>
            <consortium name="The Broad Institute Genome Sequencing Center for Infectious Disease"/>
            <person name="Wu L."/>
            <person name="Ma J."/>
        </authorList>
    </citation>
    <scope>NUCLEOTIDE SEQUENCE [LARGE SCALE GENOMIC DNA]</scope>
    <source>
        <strain evidence="2">CGMCC 1.16275</strain>
    </source>
</reference>
<protein>
    <submittedName>
        <fullName evidence="1">DUF1217 domain-containing protein</fullName>
    </submittedName>
</protein>
<dbReference type="EMBL" id="JBHTCM010000028">
    <property type="protein sequence ID" value="MFC7335251.1"/>
    <property type="molecule type" value="Genomic_DNA"/>
</dbReference>
<sequence>MSVVGFGAGTVSGGTGSSITQWRLLGRTADRQKTMMMSDPVNKADTQYARAKLASVGTVDELMSDRRLYSYVMRAFGLEDQINSQALVRKILTSDLSDPSSPANRIADPRFRELAAAFNFGASGSSGSSAARAKASPSFANQIADLYVTARFEETVTEKNEALGMMLDFTRKFPSKTSWADIMADDGMAAVVRTVYSMPEPIGPVDAAAQAKSLEAAVPFANMKVASVQADFREAFFNIWDASGNPRGSAVSSKLQWEILSSTYDRDKAAFAARYDVKRDVATLAKTIPTLDSVDDLLNDRKLLPIVLKAFDLEDKATDRTYLRKVLESDPNSATSFAVKAGPEEKALALAFGMTNSGAKRRGSPAFVEDIVNRYTTQSFEVSAGNANEALRLGLYFQRKAGGLTSWYQVLADQALAKVARLALNLPSQSAQIDLDRQVDMLSSKFDIKKLKDPAEVGKLIEKFLLMWDVTGEDNGNSASSSPLVQLLSGNGGRTSLDPSTLLAAASLRRRW</sequence>
<organism evidence="1 2">
    <name type="scientific">Rhodocista pekingensis</name>
    <dbReference type="NCBI Taxonomy" id="201185"/>
    <lineage>
        <taxon>Bacteria</taxon>
        <taxon>Pseudomonadati</taxon>
        <taxon>Pseudomonadota</taxon>
        <taxon>Alphaproteobacteria</taxon>
        <taxon>Rhodospirillales</taxon>
        <taxon>Azospirillaceae</taxon>
        <taxon>Rhodocista</taxon>
    </lineage>
</organism>
<comment type="caution">
    <text evidence="1">The sequence shown here is derived from an EMBL/GenBank/DDBJ whole genome shotgun (WGS) entry which is preliminary data.</text>
</comment>
<dbReference type="Pfam" id="PF06748">
    <property type="entry name" value="DUF1217"/>
    <property type="match status" value="2"/>
</dbReference>